<accession>A0A1I7TPP4</accession>
<protein>
    <submittedName>
        <fullName evidence="3">Neur_chan_memb domain-containing protein</fullName>
    </submittedName>
</protein>
<dbReference type="AlphaFoldDB" id="A0A1I7TPP4"/>
<proteinExistence type="predicted"/>
<evidence type="ECO:0000313" key="3">
    <source>
        <dbReference type="WBParaSite" id="Csp11.Scaffold629.g10540.t1"/>
    </source>
</evidence>
<sequence length="163" mass="19033">MAEPEIEILDRKGGKQLLELYVLSVSSDVKKKATSLWTSFVSTVLVGICMKRFFIEWEQSVTTMMITLFLVTSQLVATLYGQSDDQKLMDVDKIFMSRISKKNRTHTADPTDEEFAELNKQADYWQSWKKIIYSQPVKMCRTLIHYAFLFEIILSAYLFFFKP</sequence>
<keyword evidence="1" id="KW-0812">Transmembrane</keyword>
<organism evidence="2 3">
    <name type="scientific">Caenorhabditis tropicalis</name>
    <dbReference type="NCBI Taxonomy" id="1561998"/>
    <lineage>
        <taxon>Eukaryota</taxon>
        <taxon>Metazoa</taxon>
        <taxon>Ecdysozoa</taxon>
        <taxon>Nematoda</taxon>
        <taxon>Chromadorea</taxon>
        <taxon>Rhabditida</taxon>
        <taxon>Rhabditina</taxon>
        <taxon>Rhabditomorpha</taxon>
        <taxon>Rhabditoidea</taxon>
        <taxon>Rhabditidae</taxon>
        <taxon>Peloderinae</taxon>
        <taxon>Caenorhabditis</taxon>
    </lineage>
</organism>
<keyword evidence="2" id="KW-1185">Reference proteome</keyword>
<evidence type="ECO:0000313" key="2">
    <source>
        <dbReference type="Proteomes" id="UP000095282"/>
    </source>
</evidence>
<reference evidence="3" key="1">
    <citation type="submission" date="2016-11" db="UniProtKB">
        <authorList>
            <consortium name="WormBaseParasite"/>
        </authorList>
    </citation>
    <scope>IDENTIFICATION</scope>
</reference>
<feature type="transmembrane region" description="Helical" evidence="1">
    <location>
        <begin position="143"/>
        <end position="161"/>
    </location>
</feature>
<name>A0A1I7TPP4_9PELO</name>
<dbReference type="Proteomes" id="UP000095282">
    <property type="component" value="Unplaced"/>
</dbReference>
<evidence type="ECO:0000256" key="1">
    <source>
        <dbReference type="SAM" id="Phobius"/>
    </source>
</evidence>
<keyword evidence="1" id="KW-1133">Transmembrane helix</keyword>
<feature type="transmembrane region" description="Helical" evidence="1">
    <location>
        <begin position="36"/>
        <end position="55"/>
    </location>
</feature>
<keyword evidence="1" id="KW-0472">Membrane</keyword>
<dbReference type="WBParaSite" id="Csp11.Scaffold629.g10540.t1">
    <property type="protein sequence ID" value="Csp11.Scaffold629.g10540.t1"/>
    <property type="gene ID" value="Csp11.Scaffold629.g10540"/>
</dbReference>